<comment type="similarity">
    <text evidence="2 8">Belongs to the 2-oxoacid dehydrogenase family.</text>
</comment>
<feature type="compositionally biased region" description="Gly residues" evidence="9">
    <location>
        <begin position="194"/>
        <end position="211"/>
    </location>
</feature>
<dbReference type="AlphaFoldDB" id="A0A2T0UXP0"/>
<evidence type="ECO:0000313" key="13">
    <source>
        <dbReference type="Proteomes" id="UP000237822"/>
    </source>
</evidence>
<dbReference type="Pfam" id="PF00364">
    <property type="entry name" value="Biotin_lipoyl"/>
    <property type="match status" value="2"/>
</dbReference>
<gene>
    <name evidence="12" type="ORF">BCF74_104129</name>
</gene>
<dbReference type="Proteomes" id="UP000237822">
    <property type="component" value="Unassembled WGS sequence"/>
</dbReference>
<dbReference type="Pfam" id="PF02817">
    <property type="entry name" value="E3_binding"/>
    <property type="match status" value="1"/>
</dbReference>
<evidence type="ECO:0000256" key="6">
    <source>
        <dbReference type="ARBA" id="ARBA00023315"/>
    </source>
</evidence>
<organism evidence="12 13">
    <name type="scientific">Knoellia remsis</name>
    <dbReference type="NCBI Taxonomy" id="407159"/>
    <lineage>
        <taxon>Bacteria</taxon>
        <taxon>Bacillati</taxon>
        <taxon>Actinomycetota</taxon>
        <taxon>Actinomycetes</taxon>
        <taxon>Micrococcales</taxon>
        <taxon>Intrasporangiaceae</taxon>
        <taxon>Knoellia</taxon>
    </lineage>
</organism>
<dbReference type="Gene3D" id="3.30.559.10">
    <property type="entry name" value="Chloramphenicol acetyltransferase-like domain"/>
    <property type="match status" value="1"/>
</dbReference>
<dbReference type="FunFam" id="2.40.50.100:FF:000023">
    <property type="entry name" value="Dihydrolipoamide acetyltransferase component of pyruvate dehydrogenase complex"/>
    <property type="match status" value="1"/>
</dbReference>
<dbReference type="InterPro" id="IPR014276">
    <property type="entry name" value="2-oxoglutarate_DH_E2"/>
</dbReference>
<dbReference type="InterPro" id="IPR023213">
    <property type="entry name" value="CAT-like_dom_sf"/>
</dbReference>
<dbReference type="PROSITE" id="PS51826">
    <property type="entry name" value="PSBD"/>
    <property type="match status" value="1"/>
</dbReference>
<dbReference type="GO" id="GO:0004742">
    <property type="term" value="F:dihydrolipoyllysine-residue acetyltransferase activity"/>
    <property type="evidence" value="ECO:0007669"/>
    <property type="project" value="UniProtKB-EC"/>
</dbReference>
<feature type="region of interest" description="Disordered" evidence="9">
    <location>
        <begin position="70"/>
        <end position="221"/>
    </location>
</feature>
<dbReference type="SUPFAM" id="SSF52777">
    <property type="entry name" value="CoA-dependent acyltransferases"/>
    <property type="match status" value="1"/>
</dbReference>
<dbReference type="SUPFAM" id="SSF51230">
    <property type="entry name" value="Single hybrid motif"/>
    <property type="match status" value="2"/>
</dbReference>
<feature type="compositionally biased region" description="Low complexity" evidence="9">
    <location>
        <begin position="294"/>
        <end position="312"/>
    </location>
</feature>
<dbReference type="CDD" id="cd06849">
    <property type="entry name" value="lipoyl_domain"/>
    <property type="match status" value="2"/>
</dbReference>
<dbReference type="Gene3D" id="2.40.50.100">
    <property type="match status" value="2"/>
</dbReference>
<sequence>MSERVTMPALGESVTEGTVTRWLKNVGDQVEVDEPLLEVSTDKVDTEIPSPVAGTLQEILAEEDETVEVGADLAVIGDGPAGEGDSSGGASSEGSDAAAQSTDAGSSDSGSSGENDGDAVDSAQDRNAVTEAGDEGGQDPASPQTDEPQQASPEAAARADEGTQAPAQAQQSEQSQQSEQQAAPQEQSAPASSGGSGGSTGGSTGSSGGGTKVTMPALGESVTEGTITRWLKAEGDEVAVDEPLLEVSTDKVDTEIPSPVAGTLTKILVQEDETVEVGADLAVVGGDAGGSDAGGSDDSGAQGGSQSQAASGEETQPSEPAPEVPAEPSTEQSEPEKAPDAEQEEPAQEQPEQKEPKQQQAPAETTQQSSGQTAQATAPAPQQSQQQAPAAQQSEQPKQQTPSAAEPQDASAYVTPLVRKLAAENGIDLASVKGTGVGGRIRKQDVLAAAEAAKAPAPAAEAPAAASGGAATPAAAAKPAAAAEDTNLRGTTQPMTRLRKMIAKRMVESLQTSAQLTTVVEVDVTKISRLRDRAKGDFARREGTKLSFLPFFTLAAVEALKVHPTVNASIEDDNVVYHGTENVGMAVDTEKGLIVPVVKNAGNLNIAGLARAIADVAERTRTNKITPDDLAGGTFTITNTGSRGALFDTPIINQPQVAILGTGAVVKRPVVVTDADGGETIAIRSMVYLALSYDHRIVDGADAARFLSTVKERLEEGNFEADLGL</sequence>
<dbReference type="InterPro" id="IPR003016">
    <property type="entry name" value="2-oxoA_DH_lipoyl-BS"/>
</dbReference>
<feature type="region of interest" description="Disordered" evidence="9">
    <location>
        <begin position="281"/>
        <end position="410"/>
    </location>
</feature>
<dbReference type="PROSITE" id="PS00189">
    <property type="entry name" value="LIPOYL"/>
    <property type="match status" value="2"/>
</dbReference>
<evidence type="ECO:0000256" key="7">
    <source>
        <dbReference type="ARBA" id="ARBA00048370"/>
    </source>
</evidence>
<feature type="compositionally biased region" description="Low complexity" evidence="9">
    <location>
        <begin position="358"/>
        <end position="403"/>
    </location>
</feature>
<dbReference type="PROSITE" id="PS50968">
    <property type="entry name" value="BIOTINYL_LIPOYL"/>
    <property type="match status" value="2"/>
</dbReference>
<protein>
    <recommendedName>
        <fullName evidence="8">Dihydrolipoamide acetyltransferase component of pyruvate dehydrogenase complex</fullName>
        <ecNumber evidence="8">2.3.1.-</ecNumber>
    </recommendedName>
</protein>
<accession>A0A2T0UXP0</accession>
<comment type="caution">
    <text evidence="12">The sequence shown here is derived from an EMBL/GenBank/DDBJ whole genome shotgun (WGS) entry which is preliminary data.</text>
</comment>
<evidence type="ECO:0000256" key="2">
    <source>
        <dbReference type="ARBA" id="ARBA00007317"/>
    </source>
</evidence>
<evidence type="ECO:0000313" key="12">
    <source>
        <dbReference type="EMBL" id="PRY62693.1"/>
    </source>
</evidence>
<feature type="domain" description="Lipoyl-binding" evidence="10">
    <location>
        <begin position="2"/>
        <end position="77"/>
    </location>
</feature>
<dbReference type="InterPro" id="IPR050743">
    <property type="entry name" value="2-oxoacid_DH_E2_comp"/>
</dbReference>
<keyword evidence="4" id="KW-0677">Repeat</keyword>
<feature type="compositionally biased region" description="Polar residues" evidence="9">
    <location>
        <begin position="141"/>
        <end position="152"/>
    </location>
</feature>
<evidence type="ECO:0000256" key="4">
    <source>
        <dbReference type="ARBA" id="ARBA00022737"/>
    </source>
</evidence>
<dbReference type="EC" id="2.3.1.-" evidence="8"/>
<feature type="domain" description="Lipoyl-binding" evidence="10">
    <location>
        <begin position="210"/>
        <end position="285"/>
    </location>
</feature>
<dbReference type="PANTHER" id="PTHR43178">
    <property type="entry name" value="DIHYDROLIPOAMIDE ACETYLTRANSFERASE COMPONENT OF PYRUVATE DEHYDROGENASE COMPLEX"/>
    <property type="match status" value="1"/>
</dbReference>
<keyword evidence="3 8" id="KW-0808">Transferase</keyword>
<dbReference type="NCBIfam" id="TIGR02927">
    <property type="entry name" value="SucB_Actino"/>
    <property type="match status" value="1"/>
</dbReference>
<dbReference type="InterPro" id="IPR000089">
    <property type="entry name" value="Biotin_lipoyl"/>
</dbReference>
<evidence type="ECO:0000256" key="3">
    <source>
        <dbReference type="ARBA" id="ARBA00022679"/>
    </source>
</evidence>
<dbReference type="RefSeq" id="WP_106296687.1">
    <property type="nucleotide sequence ID" value="NZ_PVTI01000004.1"/>
</dbReference>
<name>A0A2T0UXP0_9MICO</name>
<proteinExistence type="inferred from homology"/>
<dbReference type="OrthoDB" id="9805770at2"/>
<dbReference type="InterPro" id="IPR001078">
    <property type="entry name" value="2-oxoacid_DH_actylTfrase"/>
</dbReference>
<evidence type="ECO:0000256" key="5">
    <source>
        <dbReference type="ARBA" id="ARBA00022823"/>
    </source>
</evidence>
<feature type="domain" description="Peripheral subunit-binding (PSBD)" evidence="11">
    <location>
        <begin position="413"/>
        <end position="450"/>
    </location>
</feature>
<feature type="compositionally biased region" description="Low complexity" evidence="9">
    <location>
        <begin position="88"/>
        <end position="114"/>
    </location>
</feature>
<comment type="cofactor">
    <cofactor evidence="1 8">
        <name>(R)-lipoate</name>
        <dbReference type="ChEBI" id="CHEBI:83088"/>
    </cofactor>
</comment>
<dbReference type="Gene3D" id="4.10.320.10">
    <property type="entry name" value="E3-binding domain"/>
    <property type="match status" value="1"/>
</dbReference>
<dbReference type="FunFam" id="3.30.559.10:FF:000007">
    <property type="entry name" value="Dihydrolipoamide acetyltransferase component of pyruvate dehydrogenase complex"/>
    <property type="match status" value="1"/>
</dbReference>
<dbReference type="InterPro" id="IPR011053">
    <property type="entry name" value="Single_hybrid_motif"/>
</dbReference>
<feature type="compositionally biased region" description="Low complexity" evidence="9">
    <location>
        <begin position="164"/>
        <end position="193"/>
    </location>
</feature>
<keyword evidence="6 8" id="KW-0012">Acyltransferase</keyword>
<keyword evidence="5 8" id="KW-0450">Lipoyl</keyword>
<dbReference type="GO" id="GO:0031405">
    <property type="term" value="F:lipoic acid binding"/>
    <property type="evidence" value="ECO:0007669"/>
    <property type="project" value="TreeGrafter"/>
</dbReference>
<evidence type="ECO:0000259" key="11">
    <source>
        <dbReference type="PROSITE" id="PS51826"/>
    </source>
</evidence>
<evidence type="ECO:0000259" key="10">
    <source>
        <dbReference type="PROSITE" id="PS50968"/>
    </source>
</evidence>
<reference evidence="12 13" key="1">
    <citation type="submission" date="2018-03" db="EMBL/GenBank/DDBJ databases">
        <title>Genomic Encyclopedia of Archaeal and Bacterial Type Strains, Phase II (KMG-II): from individual species to whole genera.</title>
        <authorList>
            <person name="Goeker M."/>
        </authorList>
    </citation>
    <scope>NUCLEOTIDE SEQUENCE [LARGE SCALE GENOMIC DNA]</scope>
    <source>
        <strain evidence="12 13">ATCC BAA-1496</strain>
    </source>
</reference>
<evidence type="ECO:0000256" key="1">
    <source>
        <dbReference type="ARBA" id="ARBA00001938"/>
    </source>
</evidence>
<evidence type="ECO:0000256" key="9">
    <source>
        <dbReference type="SAM" id="MobiDB-lite"/>
    </source>
</evidence>
<dbReference type="Pfam" id="PF00198">
    <property type="entry name" value="2-oxoacid_dh"/>
    <property type="match status" value="1"/>
</dbReference>
<evidence type="ECO:0000256" key="8">
    <source>
        <dbReference type="RuleBase" id="RU003423"/>
    </source>
</evidence>
<dbReference type="SUPFAM" id="SSF47005">
    <property type="entry name" value="Peripheral subunit-binding domain of 2-oxo acid dehydrogenase complex"/>
    <property type="match status" value="1"/>
</dbReference>
<dbReference type="InterPro" id="IPR036625">
    <property type="entry name" value="E3-bd_dom_sf"/>
</dbReference>
<dbReference type="GO" id="GO:0005737">
    <property type="term" value="C:cytoplasm"/>
    <property type="evidence" value="ECO:0007669"/>
    <property type="project" value="TreeGrafter"/>
</dbReference>
<keyword evidence="13" id="KW-1185">Reference proteome</keyword>
<dbReference type="EMBL" id="PVTI01000004">
    <property type="protein sequence ID" value="PRY62693.1"/>
    <property type="molecule type" value="Genomic_DNA"/>
</dbReference>
<dbReference type="PANTHER" id="PTHR43178:SF5">
    <property type="entry name" value="LIPOAMIDE ACYLTRANSFERASE COMPONENT OF BRANCHED-CHAIN ALPHA-KETO ACID DEHYDROGENASE COMPLEX, MITOCHONDRIAL"/>
    <property type="match status" value="1"/>
</dbReference>
<dbReference type="InterPro" id="IPR004167">
    <property type="entry name" value="PSBD"/>
</dbReference>
<comment type="catalytic activity">
    <reaction evidence="7">
        <text>N(6)-[(R)-dihydrolipoyl]-L-lysyl-[protein] + acetyl-CoA = N(6)-[(R)-S(8)-acetyldihydrolipoyl]-L-lysyl-[protein] + CoA</text>
        <dbReference type="Rhea" id="RHEA:17017"/>
        <dbReference type="Rhea" id="RHEA-COMP:10475"/>
        <dbReference type="Rhea" id="RHEA-COMP:10478"/>
        <dbReference type="ChEBI" id="CHEBI:57287"/>
        <dbReference type="ChEBI" id="CHEBI:57288"/>
        <dbReference type="ChEBI" id="CHEBI:83100"/>
        <dbReference type="ChEBI" id="CHEBI:83111"/>
        <dbReference type="EC" id="2.3.1.12"/>
    </reaction>
</comment>